<accession>A0ABW7UPG0</accession>
<dbReference type="RefSeq" id="WP_055470549.1">
    <property type="nucleotide sequence ID" value="NZ_JBIRWE010000003.1"/>
</dbReference>
<feature type="region of interest" description="Disordered" evidence="1">
    <location>
        <begin position="262"/>
        <end position="291"/>
    </location>
</feature>
<keyword evidence="2" id="KW-0812">Transmembrane</keyword>
<dbReference type="Proteomes" id="UP001611548">
    <property type="component" value="Unassembled WGS sequence"/>
</dbReference>
<dbReference type="EMBL" id="JBIRWE010000003">
    <property type="protein sequence ID" value="MFI1964524.1"/>
    <property type="molecule type" value="Genomic_DNA"/>
</dbReference>
<keyword evidence="4" id="KW-1185">Reference proteome</keyword>
<protein>
    <recommendedName>
        <fullName evidence="5">Integral membrane protein</fullName>
    </recommendedName>
</protein>
<evidence type="ECO:0008006" key="5">
    <source>
        <dbReference type="Google" id="ProtNLM"/>
    </source>
</evidence>
<evidence type="ECO:0000256" key="1">
    <source>
        <dbReference type="SAM" id="MobiDB-lite"/>
    </source>
</evidence>
<organism evidence="3 4">
    <name type="scientific">Streptomyces pathocidini</name>
    <dbReference type="NCBI Taxonomy" id="1650571"/>
    <lineage>
        <taxon>Bacteria</taxon>
        <taxon>Bacillati</taxon>
        <taxon>Actinomycetota</taxon>
        <taxon>Actinomycetes</taxon>
        <taxon>Kitasatosporales</taxon>
        <taxon>Streptomycetaceae</taxon>
        <taxon>Streptomyces</taxon>
    </lineage>
</organism>
<evidence type="ECO:0000313" key="3">
    <source>
        <dbReference type="EMBL" id="MFI1964524.1"/>
    </source>
</evidence>
<comment type="caution">
    <text evidence="3">The sequence shown here is derived from an EMBL/GenBank/DDBJ whole genome shotgun (WGS) entry which is preliminary data.</text>
</comment>
<sequence length="291" mass="28796">MSAPIAHAGADLRVLRAAVFAAVCVVLSAGGHMLGSCTGVPWWTLGAGFLAVLAVAAPLAGRERSLPGIAGLLAAGQLALHALFGLGQHFAGAQAEAAQARPAAAGGGPSEGTLIAVAARLLCGADGGPLPLSADRARQIVSASGIEPSHLAGDAGHLAEVHGAGAHTGGSLAGGSPSLGDAVLPTLPMLLAHLLAAVVLGLLLRRGEAALFRLVRLSARGVAEGVAERALVRALRAALALVRALRAGLPGAYAALLRAPRADGHGQTGTRSQVLEHSVSRRGPPRLCLAA</sequence>
<feature type="transmembrane region" description="Helical" evidence="2">
    <location>
        <begin position="66"/>
        <end position="84"/>
    </location>
</feature>
<evidence type="ECO:0000313" key="4">
    <source>
        <dbReference type="Proteomes" id="UP001611548"/>
    </source>
</evidence>
<feature type="transmembrane region" description="Helical" evidence="2">
    <location>
        <begin position="12"/>
        <end position="34"/>
    </location>
</feature>
<evidence type="ECO:0000256" key="2">
    <source>
        <dbReference type="SAM" id="Phobius"/>
    </source>
</evidence>
<proteinExistence type="predicted"/>
<name>A0ABW7UPG0_9ACTN</name>
<feature type="transmembrane region" description="Helical" evidence="2">
    <location>
        <begin position="40"/>
        <end position="59"/>
    </location>
</feature>
<keyword evidence="2" id="KW-1133">Transmembrane helix</keyword>
<feature type="transmembrane region" description="Helical" evidence="2">
    <location>
        <begin position="182"/>
        <end position="204"/>
    </location>
</feature>
<gene>
    <name evidence="3" type="ORF">ACH429_10420</name>
</gene>
<keyword evidence="2" id="KW-0472">Membrane</keyword>
<reference evidence="3 4" key="1">
    <citation type="submission" date="2024-10" db="EMBL/GenBank/DDBJ databases">
        <title>The Natural Products Discovery Center: Release of the First 8490 Sequenced Strains for Exploring Actinobacteria Biosynthetic Diversity.</title>
        <authorList>
            <person name="Kalkreuter E."/>
            <person name="Kautsar S.A."/>
            <person name="Yang D."/>
            <person name="Bader C.D."/>
            <person name="Teijaro C.N."/>
            <person name="Fluegel L."/>
            <person name="Davis C.M."/>
            <person name="Simpson J.R."/>
            <person name="Lauterbach L."/>
            <person name="Steele A.D."/>
            <person name="Gui C."/>
            <person name="Meng S."/>
            <person name="Li G."/>
            <person name="Viehrig K."/>
            <person name="Ye F."/>
            <person name="Su P."/>
            <person name="Kiefer A.F."/>
            <person name="Nichols A."/>
            <person name="Cepeda A.J."/>
            <person name="Yan W."/>
            <person name="Fan B."/>
            <person name="Jiang Y."/>
            <person name="Adhikari A."/>
            <person name="Zheng C.-J."/>
            <person name="Schuster L."/>
            <person name="Cowan T.M."/>
            <person name="Smanski M.J."/>
            <person name="Chevrette M.G."/>
            <person name="De Carvalho L.P.S."/>
            <person name="Shen B."/>
        </authorList>
    </citation>
    <scope>NUCLEOTIDE SEQUENCE [LARGE SCALE GENOMIC DNA]</scope>
    <source>
        <strain evidence="3 4">NPDC020327</strain>
    </source>
</reference>